<feature type="signal peptide" evidence="5">
    <location>
        <begin position="1"/>
        <end position="21"/>
    </location>
</feature>
<dbReference type="EMBL" id="CP051180">
    <property type="protein sequence ID" value="QIZ78588.1"/>
    <property type="molecule type" value="Genomic_DNA"/>
</dbReference>
<name>A0A6H1UID6_9GAMM</name>
<dbReference type="Pfam" id="PF13488">
    <property type="entry name" value="Gly-zipper_Omp"/>
    <property type="match status" value="1"/>
</dbReference>
<dbReference type="PRINTS" id="PR01021">
    <property type="entry name" value="OMPADOMAIN"/>
</dbReference>
<evidence type="ECO:0000313" key="7">
    <source>
        <dbReference type="EMBL" id="QIZ78588.1"/>
    </source>
</evidence>
<dbReference type="PANTHER" id="PTHR30329:SF21">
    <property type="entry name" value="LIPOPROTEIN YIAD-RELATED"/>
    <property type="match status" value="1"/>
</dbReference>
<dbReference type="Gene3D" id="3.30.1330.60">
    <property type="entry name" value="OmpA-like domain"/>
    <property type="match status" value="1"/>
</dbReference>
<dbReference type="PROSITE" id="PS51257">
    <property type="entry name" value="PROKAR_LIPOPROTEIN"/>
    <property type="match status" value="1"/>
</dbReference>
<dbReference type="KEGG" id="fes:HER31_17780"/>
<dbReference type="Proteomes" id="UP000501602">
    <property type="component" value="Chromosome"/>
</dbReference>
<accession>A0A6H1UID6</accession>
<evidence type="ECO:0000256" key="4">
    <source>
        <dbReference type="PROSITE-ProRule" id="PRU00473"/>
    </source>
</evidence>
<keyword evidence="3" id="KW-0998">Cell outer membrane</keyword>
<dbReference type="PROSITE" id="PS51123">
    <property type="entry name" value="OMPA_2"/>
    <property type="match status" value="1"/>
</dbReference>
<dbReference type="InterPro" id="IPR006664">
    <property type="entry name" value="OMP_bac"/>
</dbReference>
<dbReference type="InterPro" id="IPR036737">
    <property type="entry name" value="OmpA-like_sf"/>
</dbReference>
<gene>
    <name evidence="7" type="ORF">HER31_17780</name>
</gene>
<dbReference type="InterPro" id="IPR039567">
    <property type="entry name" value="Gly-zipper"/>
</dbReference>
<dbReference type="PRINTS" id="PR01023">
    <property type="entry name" value="NAFLGMOTY"/>
</dbReference>
<feature type="chain" id="PRO_5026180268" evidence="5">
    <location>
        <begin position="22"/>
        <end position="218"/>
    </location>
</feature>
<keyword evidence="8" id="KW-1185">Reference proteome</keyword>
<sequence length="218" mass="22235">MKLRTTAAMLCVAMLAGCATTDPYTGEQKTSNTTKGAVGGALAGAVIGMATSSKSDRGKGALIGAVAGGAIGGGVGNYMDKQETELRNKLAGTGVSVKRTGDNIQLVLPNTLTFASGQSDLQYAAVNTLSGVAMVLAEYDKTRLEISGHTDSTGGADLNQRLSIARAESVAAELTRQGVASYRVSTAGYGPLRPVATNDTTAGRAANRRVEILLIPTP</sequence>
<dbReference type="SUPFAM" id="SSF103088">
    <property type="entry name" value="OmpA-like"/>
    <property type="match status" value="1"/>
</dbReference>
<dbReference type="RefSeq" id="WP_168662694.1">
    <property type="nucleotide sequence ID" value="NZ_CP051180.1"/>
</dbReference>
<evidence type="ECO:0000256" key="3">
    <source>
        <dbReference type="ARBA" id="ARBA00023237"/>
    </source>
</evidence>
<protein>
    <submittedName>
        <fullName evidence="7">OmpA family protein</fullName>
    </submittedName>
</protein>
<dbReference type="InterPro" id="IPR050330">
    <property type="entry name" value="Bact_OuterMem_StrucFunc"/>
</dbReference>
<dbReference type="Pfam" id="PF00691">
    <property type="entry name" value="OmpA"/>
    <property type="match status" value="1"/>
</dbReference>
<evidence type="ECO:0000256" key="1">
    <source>
        <dbReference type="ARBA" id="ARBA00004442"/>
    </source>
</evidence>
<organism evidence="7 8">
    <name type="scientific">Ferrimonas lipolytica</name>
    <dbReference type="NCBI Taxonomy" id="2724191"/>
    <lineage>
        <taxon>Bacteria</taxon>
        <taxon>Pseudomonadati</taxon>
        <taxon>Pseudomonadota</taxon>
        <taxon>Gammaproteobacteria</taxon>
        <taxon>Alteromonadales</taxon>
        <taxon>Ferrimonadaceae</taxon>
        <taxon>Ferrimonas</taxon>
    </lineage>
</organism>
<proteinExistence type="predicted"/>
<dbReference type="CDD" id="cd07185">
    <property type="entry name" value="OmpA_C-like"/>
    <property type="match status" value="1"/>
</dbReference>
<dbReference type="PANTHER" id="PTHR30329">
    <property type="entry name" value="STATOR ELEMENT OF FLAGELLAR MOTOR COMPLEX"/>
    <property type="match status" value="1"/>
</dbReference>
<keyword evidence="2 4" id="KW-0472">Membrane</keyword>
<reference evidence="7 8" key="1">
    <citation type="submission" date="2020-04" db="EMBL/GenBank/DDBJ databases">
        <title>Ferrimonas sp. S7 isolated from sea water.</title>
        <authorList>
            <person name="Bae S.S."/>
            <person name="Baek K."/>
        </authorList>
    </citation>
    <scope>NUCLEOTIDE SEQUENCE [LARGE SCALE GENOMIC DNA]</scope>
    <source>
        <strain evidence="7 8">S7</strain>
    </source>
</reference>
<evidence type="ECO:0000259" key="6">
    <source>
        <dbReference type="PROSITE" id="PS51123"/>
    </source>
</evidence>
<feature type="domain" description="OmpA-like" evidence="6">
    <location>
        <begin position="101"/>
        <end position="218"/>
    </location>
</feature>
<evidence type="ECO:0000256" key="5">
    <source>
        <dbReference type="SAM" id="SignalP"/>
    </source>
</evidence>
<evidence type="ECO:0000256" key="2">
    <source>
        <dbReference type="ARBA" id="ARBA00023136"/>
    </source>
</evidence>
<evidence type="ECO:0000313" key="8">
    <source>
        <dbReference type="Proteomes" id="UP000501602"/>
    </source>
</evidence>
<dbReference type="InterPro" id="IPR006665">
    <property type="entry name" value="OmpA-like"/>
</dbReference>
<dbReference type="GO" id="GO:0009279">
    <property type="term" value="C:cell outer membrane"/>
    <property type="evidence" value="ECO:0007669"/>
    <property type="project" value="UniProtKB-SubCell"/>
</dbReference>
<keyword evidence="5" id="KW-0732">Signal</keyword>
<comment type="subcellular location">
    <subcellularLocation>
        <location evidence="1">Cell outer membrane</location>
    </subcellularLocation>
</comment>
<dbReference type="AlphaFoldDB" id="A0A6H1UID6"/>